<proteinExistence type="predicted"/>
<dbReference type="Proteomes" id="UP000254031">
    <property type="component" value="Unassembled WGS sequence"/>
</dbReference>
<dbReference type="InterPro" id="IPR011527">
    <property type="entry name" value="ABC1_TM_dom"/>
</dbReference>
<dbReference type="InterPro" id="IPR005074">
    <property type="entry name" value="Peptidase_C39"/>
</dbReference>
<keyword evidence="8" id="KW-0067">ATP-binding</keyword>
<evidence type="ECO:0000256" key="4">
    <source>
        <dbReference type="ARBA" id="ARBA00023136"/>
    </source>
</evidence>
<dbReference type="InterPro" id="IPR036640">
    <property type="entry name" value="ABC1_TM_sf"/>
</dbReference>
<keyword evidence="8" id="KW-0378">Hydrolase</keyword>
<feature type="transmembrane region" description="Helical" evidence="5">
    <location>
        <begin position="206"/>
        <end position="224"/>
    </location>
</feature>
<dbReference type="PROSITE" id="PS50990">
    <property type="entry name" value="PEPTIDASE_C39"/>
    <property type="match status" value="1"/>
</dbReference>
<keyword evidence="8" id="KW-0547">Nucleotide-binding</keyword>
<protein>
    <submittedName>
        <fullName evidence="8">Lactococcin-G-processing and transport ATP-binding protein LagD</fullName>
        <ecNumber evidence="8">3.4.22.-</ecNumber>
    </submittedName>
</protein>
<dbReference type="EMBL" id="UGPL01000006">
    <property type="protein sequence ID" value="STY67363.1"/>
    <property type="molecule type" value="Genomic_DNA"/>
</dbReference>
<dbReference type="Gene3D" id="1.20.1560.10">
    <property type="entry name" value="ABC transporter type 1, transmembrane domain"/>
    <property type="match status" value="1"/>
</dbReference>
<dbReference type="Pfam" id="PF00664">
    <property type="entry name" value="ABC_membrane"/>
    <property type="match status" value="1"/>
</dbReference>
<evidence type="ECO:0000256" key="1">
    <source>
        <dbReference type="ARBA" id="ARBA00004651"/>
    </source>
</evidence>
<evidence type="ECO:0000256" key="3">
    <source>
        <dbReference type="ARBA" id="ARBA00022989"/>
    </source>
</evidence>
<keyword evidence="3 5" id="KW-1133">Transmembrane helix</keyword>
<gene>
    <name evidence="8" type="primary">lagD_1</name>
    <name evidence="8" type="ORF">NCTC9380_02718</name>
</gene>
<dbReference type="CDD" id="cd02419">
    <property type="entry name" value="Peptidase_C39C"/>
    <property type="match status" value="1"/>
</dbReference>
<organism evidence="8 9">
    <name type="scientific">Mannheimia haemolytica</name>
    <name type="common">Pasteurella haemolytica</name>
    <dbReference type="NCBI Taxonomy" id="75985"/>
    <lineage>
        <taxon>Bacteria</taxon>
        <taxon>Pseudomonadati</taxon>
        <taxon>Pseudomonadota</taxon>
        <taxon>Gammaproteobacteria</taxon>
        <taxon>Pasteurellales</taxon>
        <taxon>Pasteurellaceae</taxon>
        <taxon>Mannheimia</taxon>
    </lineage>
</organism>
<dbReference type="AlphaFoldDB" id="A0A378NFY9"/>
<accession>A0A378NFY9</accession>
<reference evidence="8 9" key="1">
    <citation type="submission" date="2018-06" db="EMBL/GenBank/DDBJ databases">
        <authorList>
            <consortium name="Pathogen Informatics"/>
            <person name="Doyle S."/>
        </authorList>
    </citation>
    <scope>NUCLEOTIDE SEQUENCE [LARGE SCALE GENOMIC DNA]</scope>
    <source>
        <strain evidence="8 9">NCTC9380</strain>
    </source>
</reference>
<dbReference type="GO" id="GO:0006508">
    <property type="term" value="P:proteolysis"/>
    <property type="evidence" value="ECO:0007669"/>
    <property type="project" value="InterPro"/>
</dbReference>
<dbReference type="SUPFAM" id="SSF90123">
    <property type="entry name" value="ABC transporter transmembrane region"/>
    <property type="match status" value="1"/>
</dbReference>
<evidence type="ECO:0000256" key="5">
    <source>
        <dbReference type="SAM" id="Phobius"/>
    </source>
</evidence>
<keyword evidence="4 5" id="KW-0472">Membrane</keyword>
<dbReference type="EC" id="3.4.22.-" evidence="8"/>
<keyword evidence="2 5" id="KW-0812">Transmembrane</keyword>
<name>A0A378NFY9_MANHA</name>
<comment type="subcellular location">
    <subcellularLocation>
        <location evidence="1">Cell membrane</location>
        <topology evidence="1">Multi-pass membrane protein</topology>
    </subcellularLocation>
</comment>
<dbReference type="Gene3D" id="3.90.70.10">
    <property type="entry name" value="Cysteine proteinases"/>
    <property type="match status" value="1"/>
</dbReference>
<evidence type="ECO:0000259" key="6">
    <source>
        <dbReference type="PROSITE" id="PS50929"/>
    </source>
</evidence>
<dbReference type="GO" id="GO:0005524">
    <property type="term" value="F:ATP binding"/>
    <property type="evidence" value="ECO:0007669"/>
    <property type="project" value="UniProtKB-KW"/>
</dbReference>
<dbReference type="GO" id="GO:0005886">
    <property type="term" value="C:plasma membrane"/>
    <property type="evidence" value="ECO:0007669"/>
    <property type="project" value="UniProtKB-SubCell"/>
</dbReference>
<dbReference type="GO" id="GO:0140359">
    <property type="term" value="F:ABC-type transporter activity"/>
    <property type="evidence" value="ECO:0007669"/>
    <property type="project" value="InterPro"/>
</dbReference>
<sequence>MTGIKQLKFDFRRRIPVILQTETAECGLACLAMMLGYYDKNTNLFELRSQYGTSSRGVTLHTLISIANDCGLITRPLSLELDEVPQLRLPCILHWDFNHFVVLTHASEKQFIIHDPAFGKRKLSRAEFSNHFTGVALEVWSEVKFEKSNNENTISLYETLKHISGIKGALVKIFALSMLIELIALLMPIGTQLVMDHVMQAKDQSLLLIICIGLFLFTLFRTMVSMFRAWVSLKMNYLIDFQWTASFFSHLLKLPLDFFENAK</sequence>
<evidence type="ECO:0000313" key="9">
    <source>
        <dbReference type="Proteomes" id="UP000254031"/>
    </source>
</evidence>
<evidence type="ECO:0000259" key="7">
    <source>
        <dbReference type="PROSITE" id="PS50990"/>
    </source>
</evidence>
<feature type="domain" description="ABC transmembrane type-1" evidence="6">
    <location>
        <begin position="173"/>
        <end position="263"/>
    </location>
</feature>
<evidence type="ECO:0000256" key="2">
    <source>
        <dbReference type="ARBA" id="ARBA00022692"/>
    </source>
</evidence>
<dbReference type="RefSeq" id="WP_015484143.1">
    <property type="nucleotide sequence ID" value="NZ_CP151237.1"/>
</dbReference>
<dbReference type="GO" id="GO:0008234">
    <property type="term" value="F:cysteine-type peptidase activity"/>
    <property type="evidence" value="ECO:0007669"/>
    <property type="project" value="InterPro"/>
</dbReference>
<dbReference type="InterPro" id="IPR033838">
    <property type="entry name" value="CvaB_peptidase"/>
</dbReference>
<feature type="domain" description="Peptidase C39" evidence="7">
    <location>
        <begin position="20"/>
        <end position="139"/>
    </location>
</feature>
<evidence type="ECO:0000313" key="8">
    <source>
        <dbReference type="EMBL" id="STY67363.1"/>
    </source>
</evidence>
<dbReference type="Pfam" id="PF03412">
    <property type="entry name" value="Peptidase_C39"/>
    <property type="match status" value="1"/>
</dbReference>
<dbReference type="PROSITE" id="PS50929">
    <property type="entry name" value="ABC_TM1F"/>
    <property type="match status" value="1"/>
</dbReference>
<feature type="transmembrane region" description="Helical" evidence="5">
    <location>
        <begin position="169"/>
        <end position="194"/>
    </location>
</feature>